<evidence type="ECO:0000256" key="5">
    <source>
        <dbReference type="ARBA" id="ARBA00022840"/>
    </source>
</evidence>
<dbReference type="GO" id="GO:0005524">
    <property type="term" value="F:ATP binding"/>
    <property type="evidence" value="ECO:0007669"/>
    <property type="project" value="UniProtKB-KW"/>
</dbReference>
<gene>
    <name evidence="14" type="ORF">FOZ63_032003</name>
</gene>
<keyword evidence="11" id="KW-0966">Cell projection</keyword>
<dbReference type="PANTHER" id="PTHR45703">
    <property type="entry name" value="DYNEIN HEAVY CHAIN"/>
    <property type="match status" value="1"/>
</dbReference>
<evidence type="ECO:0000256" key="8">
    <source>
        <dbReference type="ARBA" id="ARBA00023069"/>
    </source>
</evidence>
<dbReference type="GO" id="GO:0005930">
    <property type="term" value="C:axoneme"/>
    <property type="evidence" value="ECO:0007669"/>
    <property type="project" value="UniProtKB-SubCell"/>
</dbReference>
<dbReference type="EMBL" id="JABANO010033024">
    <property type="protein sequence ID" value="KAF4707604.1"/>
    <property type="molecule type" value="Genomic_DNA"/>
</dbReference>
<comment type="subcellular location">
    <subcellularLocation>
        <location evidence="1">Cytoplasm</location>
        <location evidence="1">Cytoskeleton</location>
        <location evidence="1">Cilium axoneme</location>
    </subcellularLocation>
</comment>
<evidence type="ECO:0000256" key="6">
    <source>
        <dbReference type="ARBA" id="ARBA00023017"/>
    </source>
</evidence>
<dbReference type="AlphaFoldDB" id="A0A7J6QG85"/>
<keyword evidence="15" id="KW-1185">Reference proteome</keyword>
<evidence type="ECO:0000256" key="2">
    <source>
        <dbReference type="ARBA" id="ARBA00022490"/>
    </source>
</evidence>
<evidence type="ECO:0000313" key="15">
    <source>
        <dbReference type="Proteomes" id="UP000553632"/>
    </source>
</evidence>
<dbReference type="GO" id="GO:0051959">
    <property type="term" value="F:dynein light intermediate chain binding"/>
    <property type="evidence" value="ECO:0007669"/>
    <property type="project" value="InterPro"/>
</dbReference>
<feature type="region of interest" description="Disordered" evidence="12">
    <location>
        <begin position="86"/>
        <end position="117"/>
    </location>
</feature>
<evidence type="ECO:0000256" key="10">
    <source>
        <dbReference type="ARBA" id="ARBA00023212"/>
    </source>
</evidence>
<keyword evidence="7" id="KW-0175">Coiled coil</keyword>
<evidence type="ECO:0000256" key="12">
    <source>
        <dbReference type="SAM" id="MobiDB-lite"/>
    </source>
</evidence>
<dbReference type="GO" id="GO:0030286">
    <property type="term" value="C:dynein complex"/>
    <property type="evidence" value="ECO:0007669"/>
    <property type="project" value="UniProtKB-KW"/>
</dbReference>
<reference evidence="14 15" key="1">
    <citation type="submission" date="2020-04" db="EMBL/GenBank/DDBJ databases">
        <title>Perkinsus olseni comparative genomics.</title>
        <authorList>
            <person name="Bogema D.R."/>
        </authorList>
    </citation>
    <scope>NUCLEOTIDE SEQUENCE [LARGE SCALE GENOMIC DNA]</scope>
    <source>
        <strain evidence="14 15">ATCC PRA-207</strain>
    </source>
</reference>
<keyword evidence="8" id="KW-0969">Cilium</keyword>
<keyword evidence="6" id="KW-0243">Dynein</keyword>
<evidence type="ECO:0000256" key="3">
    <source>
        <dbReference type="ARBA" id="ARBA00022701"/>
    </source>
</evidence>
<evidence type="ECO:0000259" key="13">
    <source>
        <dbReference type="Pfam" id="PF08393"/>
    </source>
</evidence>
<dbReference type="GO" id="GO:0005874">
    <property type="term" value="C:microtubule"/>
    <property type="evidence" value="ECO:0007669"/>
    <property type="project" value="UniProtKB-KW"/>
</dbReference>
<feature type="compositionally biased region" description="Low complexity" evidence="12">
    <location>
        <begin position="99"/>
        <end position="117"/>
    </location>
</feature>
<sequence length="743" mass="83024">AHSRASLNDGKYAAPTFLCTQLTRQWSEGDYGEISLFGLGDQKEMIDIERAQLIQLQYLEGKVKYLTEEWHAKALDLVSQEPTLLAEASEDGPQADGVPSPTSAAGSPKSSAPAAFAGTGAMDGADWPTCNPDCLIEASTHLMSLMIRSVVERSCEKFIAHFEGFCPQSTKPLGYPEVAQLPLGTADEPHALLLNTLVVDGNTVKLKYSPDYCHERLTRLYKDIVISMNGLKGPASVLPSEEPGHHRTALYEVTAGEGHISSLLKRLESVVTLCLHAAGTVSDMYEPHLALLTEVERAREMASRIAEIPDLLTKGEEPAGSKVEADAIIEYVRKLREAKRSVLDDCRSLLRTAMMATDCSEVNETLCKRSAECIGIVTAALNDRVRERSQKFTASVAALEARFQEVPESEQALVDLEKELDDFYEKGQDVYEDEYSEIRRWLDVLFDCDFAVPTDTLEAIHEASNRLGAISDLVPDRIEEVEFTRDDIEQALGERRDKVVAELETFKAVIQGFADYGDVHAADENYERLENLKARMARYTSLQEEINSLEGLLKMDVTEFGVLEECQAELDVYDKLWSLVKDYGLKEHLWYKRGMFQLDAEAVESETMTMWRSAYKLQATFEQDGREAPMKAASFVKKGLDEVKQHLPLLQALCNPGLRGRHWAEISSVVGFTIARDKTTTLQKMLDMDMGNYVKDLADVSDRASQEYQIERSLESQQAEWQPVTCDFKPWKETGTFILSGAT</sequence>
<organism evidence="14 15">
    <name type="scientific">Perkinsus olseni</name>
    <name type="common">Perkinsus atlanticus</name>
    <dbReference type="NCBI Taxonomy" id="32597"/>
    <lineage>
        <taxon>Eukaryota</taxon>
        <taxon>Sar</taxon>
        <taxon>Alveolata</taxon>
        <taxon>Perkinsozoa</taxon>
        <taxon>Perkinsea</taxon>
        <taxon>Perkinsida</taxon>
        <taxon>Perkinsidae</taxon>
        <taxon>Perkinsus</taxon>
    </lineage>
</organism>
<evidence type="ECO:0000256" key="7">
    <source>
        <dbReference type="ARBA" id="ARBA00023054"/>
    </source>
</evidence>
<accession>A0A7J6QG85</accession>
<dbReference type="Gene3D" id="1.10.287.2620">
    <property type="match status" value="1"/>
</dbReference>
<evidence type="ECO:0000256" key="9">
    <source>
        <dbReference type="ARBA" id="ARBA00023175"/>
    </source>
</evidence>
<dbReference type="InterPro" id="IPR013602">
    <property type="entry name" value="Dynein_heavy_linker"/>
</dbReference>
<dbReference type="GO" id="GO:0045505">
    <property type="term" value="F:dynein intermediate chain binding"/>
    <property type="evidence" value="ECO:0007669"/>
    <property type="project" value="InterPro"/>
</dbReference>
<dbReference type="FunFam" id="1.10.287.2620:FF:000002">
    <property type="entry name" value="Dynein heavy chain 2, axonemal"/>
    <property type="match status" value="1"/>
</dbReference>
<feature type="non-terminal residue" evidence="14">
    <location>
        <position position="1"/>
    </location>
</feature>
<keyword evidence="4" id="KW-0547">Nucleotide-binding</keyword>
<evidence type="ECO:0000256" key="11">
    <source>
        <dbReference type="ARBA" id="ARBA00023273"/>
    </source>
</evidence>
<protein>
    <recommendedName>
        <fullName evidence="13">Dynein heavy chain linker domain-containing protein</fullName>
    </recommendedName>
</protein>
<keyword evidence="5" id="KW-0067">ATP-binding</keyword>
<evidence type="ECO:0000256" key="1">
    <source>
        <dbReference type="ARBA" id="ARBA00004430"/>
    </source>
</evidence>
<dbReference type="Proteomes" id="UP000553632">
    <property type="component" value="Unassembled WGS sequence"/>
</dbReference>
<dbReference type="Pfam" id="PF08393">
    <property type="entry name" value="DHC_N2"/>
    <property type="match status" value="1"/>
</dbReference>
<keyword evidence="10" id="KW-0206">Cytoskeleton</keyword>
<dbReference type="PANTHER" id="PTHR45703:SF1">
    <property type="entry name" value="DYNEINS HEAVY CHAIN"/>
    <property type="match status" value="1"/>
</dbReference>
<keyword evidence="3" id="KW-0493">Microtubule</keyword>
<name>A0A7J6QG85_PEROL</name>
<evidence type="ECO:0000313" key="14">
    <source>
        <dbReference type="EMBL" id="KAF4707604.1"/>
    </source>
</evidence>
<evidence type="ECO:0000256" key="4">
    <source>
        <dbReference type="ARBA" id="ARBA00022741"/>
    </source>
</evidence>
<comment type="caution">
    <text evidence="14">The sequence shown here is derived from an EMBL/GenBank/DDBJ whole genome shotgun (WGS) entry which is preliminary data.</text>
</comment>
<keyword evidence="2" id="KW-0963">Cytoplasm</keyword>
<feature type="domain" description="Dynein heavy chain linker" evidence="13">
    <location>
        <begin position="563"/>
        <end position="741"/>
    </location>
</feature>
<keyword evidence="9" id="KW-0505">Motor protein</keyword>
<proteinExistence type="predicted"/>
<dbReference type="InterPro" id="IPR026983">
    <property type="entry name" value="DHC"/>
</dbReference>
<dbReference type="GO" id="GO:0007018">
    <property type="term" value="P:microtubule-based movement"/>
    <property type="evidence" value="ECO:0007669"/>
    <property type="project" value="InterPro"/>
</dbReference>
<feature type="non-terminal residue" evidence="14">
    <location>
        <position position="743"/>
    </location>
</feature>